<dbReference type="Gene3D" id="3.30.460.10">
    <property type="entry name" value="Beta Polymerase, domain 2"/>
    <property type="match status" value="1"/>
</dbReference>
<organism evidence="2 3">
    <name type="scientific">Phytophthora lilii</name>
    <dbReference type="NCBI Taxonomy" id="2077276"/>
    <lineage>
        <taxon>Eukaryota</taxon>
        <taxon>Sar</taxon>
        <taxon>Stramenopiles</taxon>
        <taxon>Oomycota</taxon>
        <taxon>Peronosporomycetes</taxon>
        <taxon>Peronosporales</taxon>
        <taxon>Peronosporaceae</taxon>
        <taxon>Phytophthora</taxon>
    </lineage>
</organism>
<dbReference type="AlphaFoldDB" id="A0A9W6TM52"/>
<comment type="caution">
    <text evidence="2">The sequence shown here is derived from an EMBL/GenBank/DDBJ whole genome shotgun (WGS) entry which is preliminary data.</text>
</comment>
<dbReference type="EMBL" id="BSXW01000212">
    <property type="protein sequence ID" value="GMF14982.1"/>
    <property type="molecule type" value="Genomic_DNA"/>
</dbReference>
<evidence type="ECO:0000313" key="3">
    <source>
        <dbReference type="Proteomes" id="UP001165083"/>
    </source>
</evidence>
<dbReference type="Proteomes" id="UP001165083">
    <property type="component" value="Unassembled WGS sequence"/>
</dbReference>
<comment type="subcellular location">
    <subcellularLocation>
        <location evidence="1">Nucleus</location>
    </subcellularLocation>
</comment>
<dbReference type="GO" id="GO:0046872">
    <property type="term" value="F:metal ion binding"/>
    <property type="evidence" value="ECO:0007669"/>
    <property type="project" value="UniProtKB-UniRule"/>
</dbReference>
<evidence type="ECO:0000256" key="1">
    <source>
        <dbReference type="RuleBase" id="RU366014"/>
    </source>
</evidence>
<keyword evidence="1" id="KW-0234">DNA repair</keyword>
<keyword evidence="1" id="KW-0548">Nucleotidyltransferase</keyword>
<dbReference type="GO" id="GO:0003677">
    <property type="term" value="F:DNA binding"/>
    <property type="evidence" value="ECO:0007669"/>
    <property type="project" value="UniProtKB-UniRule"/>
</dbReference>
<dbReference type="PANTHER" id="PTHR11276">
    <property type="entry name" value="DNA POLYMERASE TYPE-X FAMILY MEMBER"/>
    <property type="match status" value="1"/>
</dbReference>
<keyword evidence="1" id="KW-0239">DNA-directed DNA polymerase</keyword>
<gene>
    <name evidence="2" type="ORF">Plil01_000505200</name>
</gene>
<keyword evidence="3" id="KW-1185">Reference proteome</keyword>
<reference evidence="2" key="1">
    <citation type="submission" date="2023-04" db="EMBL/GenBank/DDBJ databases">
        <title>Phytophthora lilii NBRC 32176.</title>
        <authorList>
            <person name="Ichikawa N."/>
            <person name="Sato H."/>
            <person name="Tonouchi N."/>
        </authorList>
    </citation>
    <scope>NUCLEOTIDE SEQUENCE</scope>
    <source>
        <strain evidence="2">NBRC 32176</strain>
    </source>
</reference>
<comment type="catalytic activity">
    <reaction evidence="1">
        <text>DNA(n) + a 2'-deoxyribonucleoside 5'-triphosphate = DNA(n+1) + diphosphate</text>
        <dbReference type="Rhea" id="RHEA:22508"/>
        <dbReference type="Rhea" id="RHEA-COMP:17339"/>
        <dbReference type="Rhea" id="RHEA-COMP:17340"/>
        <dbReference type="ChEBI" id="CHEBI:33019"/>
        <dbReference type="ChEBI" id="CHEBI:61560"/>
        <dbReference type="ChEBI" id="CHEBI:173112"/>
        <dbReference type="EC" id="2.7.7.7"/>
    </reaction>
</comment>
<dbReference type="OrthoDB" id="205514at2759"/>
<proteinExistence type="inferred from homology"/>
<comment type="similarity">
    <text evidence="1">Belongs to the DNA polymerase type-X family.</text>
</comment>
<keyword evidence="1" id="KW-0808">Transferase</keyword>
<accession>A0A9W6TM52</accession>
<evidence type="ECO:0000313" key="2">
    <source>
        <dbReference type="EMBL" id="GMF14982.1"/>
    </source>
</evidence>
<dbReference type="PRINTS" id="PR00870">
    <property type="entry name" value="DNAPOLXBETA"/>
</dbReference>
<dbReference type="GO" id="GO:0003887">
    <property type="term" value="F:DNA-directed DNA polymerase activity"/>
    <property type="evidence" value="ECO:0007669"/>
    <property type="project" value="UniProtKB-UniRule"/>
</dbReference>
<dbReference type="SUPFAM" id="SSF81301">
    <property type="entry name" value="Nucleotidyltransferase"/>
    <property type="match status" value="1"/>
</dbReference>
<dbReference type="GO" id="GO:0006303">
    <property type="term" value="P:double-strand break repair via nonhomologous end joining"/>
    <property type="evidence" value="ECO:0007669"/>
    <property type="project" value="TreeGrafter"/>
</dbReference>
<protein>
    <recommendedName>
        <fullName evidence="1">DNA polymerase</fullName>
        <ecNumber evidence="1">2.7.7.7</ecNumber>
    </recommendedName>
</protein>
<dbReference type="EC" id="2.7.7.7" evidence="1"/>
<dbReference type="InterPro" id="IPR002008">
    <property type="entry name" value="DNA_pol_X_beta-like"/>
</dbReference>
<dbReference type="InterPro" id="IPR022312">
    <property type="entry name" value="DNA_pol_X"/>
</dbReference>
<dbReference type="InterPro" id="IPR043519">
    <property type="entry name" value="NT_sf"/>
</dbReference>
<sequence>MWEADVLGVSPSERDVVLADYVAEKATVVGVALDIWRLIARYWDKYKQNYLHQQELYFTDGPEGDSTLSASKWDQVRALLQIYGMKPSQAMWLVEQRCGDQLDVSKLTDKQFHAAAHGLPSIEQLRVGLAYLRSNAASSSTLDEAPAPVLRRRPMISQQDGKTAFNAILIHLKKWNEDVQVFPCGSFSRGAAFISVLDVLVAVPIIKSDSASPGVETDTKCFQDVVAALTTAKVVQKGSIRQLSGTRGACVIPFKNSSILLDLKVYYPPRSWLALLYFTGPEDFVIAFFTELLQRSLREISDTSFERVYTTVVDVLGHDALLAIESEKDLFDIVDREYLLPTHRI</sequence>
<keyword evidence="1" id="KW-0227">DNA damage</keyword>
<dbReference type="PANTHER" id="PTHR11276:SF28">
    <property type="entry name" value="DNA POLYMERASE LAMBDA"/>
    <property type="match status" value="1"/>
</dbReference>
<dbReference type="GO" id="GO:0005634">
    <property type="term" value="C:nucleus"/>
    <property type="evidence" value="ECO:0007669"/>
    <property type="project" value="UniProtKB-SubCell"/>
</dbReference>
<comment type="function">
    <text evidence="1">DNA polymerase that functions in several pathways of DNA repair. Involved in base excision repair (BER) responsible for repair of lesions that give rise to abasic (AP) sites in DNA. Also contributes to DNA double-strand break repair by non-homologous end joining and homologous recombination. Has both template-dependent and template-independent (terminal transferase) DNA polymerase activities. Has also a 5'-deoxyribose-5-phosphate lyase (dRP lyase) activity.</text>
</comment>
<name>A0A9W6TM52_9STRA</name>
<keyword evidence="1" id="KW-0539">Nucleus</keyword>